<dbReference type="AlphaFoldDB" id="A0A553NDG8"/>
<dbReference type="EMBL" id="VCGU01000458">
    <property type="protein sequence ID" value="TRY63492.1"/>
    <property type="molecule type" value="Genomic_DNA"/>
</dbReference>
<keyword evidence="1" id="KW-0732">Signal</keyword>
<dbReference type="Pfam" id="PF06585">
    <property type="entry name" value="JHBP"/>
    <property type="match status" value="1"/>
</dbReference>
<comment type="caution">
    <text evidence="2">The sequence shown here is derived from an EMBL/GenBank/DDBJ whole genome shotgun (WGS) entry which is preliminary data.</text>
</comment>
<dbReference type="InterPro" id="IPR038606">
    <property type="entry name" value="To_sf"/>
</dbReference>
<sequence>MKCRFLIAIFCSNIFLGESTWFKPEREEFLMKTSVLDMLAFMKKLPKLPIDPLQLWPIDEKVSKKLYKGKLETCDLLLHNLRNLEIRELGIHRNQNLTDLTFFVRAHLPSVFITGTYALSELRYLGIMRERNKMGRFEIDLSYLDAEFKMRMYLDENRKVHAEKAVLEFEWQDTTLNFENFLRDKQSTRSKLTHLLINQLGVGDLVVQKQREMIQSLVDPWVKETLRCAVEQPFDDLDLCMEDLWMSLGFEYPFEFPECTIKKENY</sequence>
<protein>
    <submittedName>
        <fullName evidence="2">Uncharacterized protein</fullName>
    </submittedName>
</protein>
<dbReference type="OMA" id="EIGINWH"/>
<evidence type="ECO:0000313" key="3">
    <source>
        <dbReference type="Proteomes" id="UP000318571"/>
    </source>
</evidence>
<feature type="chain" id="PRO_5021960028" evidence="1">
    <location>
        <begin position="20"/>
        <end position="266"/>
    </location>
</feature>
<evidence type="ECO:0000256" key="1">
    <source>
        <dbReference type="SAM" id="SignalP"/>
    </source>
</evidence>
<dbReference type="Proteomes" id="UP000318571">
    <property type="component" value="Chromosome 10"/>
</dbReference>
<name>A0A553NDG8_TIGCA</name>
<reference evidence="2 3" key="1">
    <citation type="journal article" date="2018" name="Nat. Ecol. Evol.">
        <title>Genomic signatures of mitonuclear coevolution across populations of Tigriopus californicus.</title>
        <authorList>
            <person name="Barreto F.S."/>
            <person name="Watson E.T."/>
            <person name="Lima T.G."/>
            <person name="Willett C.S."/>
            <person name="Edmands S."/>
            <person name="Li W."/>
            <person name="Burton R.S."/>
        </authorList>
    </citation>
    <scope>NUCLEOTIDE SEQUENCE [LARGE SCALE GENOMIC DNA]</scope>
    <source>
        <strain evidence="2 3">San Diego</strain>
    </source>
</reference>
<dbReference type="InterPro" id="IPR010562">
    <property type="entry name" value="Haemolymph_juvenile_hormone-bd"/>
</dbReference>
<evidence type="ECO:0000313" key="2">
    <source>
        <dbReference type="EMBL" id="TRY63492.1"/>
    </source>
</evidence>
<proteinExistence type="predicted"/>
<gene>
    <name evidence="2" type="ORF">TCAL_04303</name>
</gene>
<dbReference type="Gene3D" id="3.15.10.30">
    <property type="entry name" value="Haemolymph juvenile hormone binding protein"/>
    <property type="match status" value="1"/>
</dbReference>
<keyword evidence="3" id="KW-1185">Reference proteome</keyword>
<feature type="signal peptide" evidence="1">
    <location>
        <begin position="1"/>
        <end position="19"/>
    </location>
</feature>
<organism evidence="2 3">
    <name type="scientific">Tigriopus californicus</name>
    <name type="common">Marine copepod</name>
    <dbReference type="NCBI Taxonomy" id="6832"/>
    <lineage>
        <taxon>Eukaryota</taxon>
        <taxon>Metazoa</taxon>
        <taxon>Ecdysozoa</taxon>
        <taxon>Arthropoda</taxon>
        <taxon>Crustacea</taxon>
        <taxon>Multicrustacea</taxon>
        <taxon>Hexanauplia</taxon>
        <taxon>Copepoda</taxon>
        <taxon>Harpacticoida</taxon>
        <taxon>Harpacticidae</taxon>
        <taxon>Tigriopus</taxon>
    </lineage>
</organism>
<accession>A0A553NDG8</accession>